<accession>A0ABM6L388</accession>
<sequence length="112" mass="12693">MPQPFLEHKGNARCFDGRPRLWHQAENHIGTNEIDITAIKPRRLDAMAYVCFTVAKDIITGSRTVSLTELADTSMLSPRYFLVIQTAMLIRVYGLSAANRLLFTEGRKPDEL</sequence>
<proteinExistence type="predicted"/>
<protein>
    <submittedName>
        <fullName evidence="1">Uncharacterized protein</fullName>
    </submittedName>
</protein>
<evidence type="ECO:0000313" key="1">
    <source>
        <dbReference type="EMBL" id="ASB39725.1"/>
    </source>
</evidence>
<gene>
    <name evidence="1" type="ORF">ADH66_03080</name>
</gene>
<dbReference type="RefSeq" id="WP_066535814.1">
    <property type="nucleotide sequence ID" value="NZ_CP021422.1"/>
</dbReference>
<dbReference type="Proteomes" id="UP000196710">
    <property type="component" value="Chromosome"/>
</dbReference>
<evidence type="ECO:0000313" key="2">
    <source>
        <dbReference type="Proteomes" id="UP000196710"/>
    </source>
</evidence>
<name>A0ABM6L388_9FIRM</name>
<reference evidence="2" key="1">
    <citation type="submission" date="2017-05" db="EMBL/GenBank/DDBJ databases">
        <title>Improved OligoMM genomes.</title>
        <authorList>
            <person name="Garzetti D."/>
        </authorList>
    </citation>
    <scope>NUCLEOTIDE SEQUENCE [LARGE SCALE GENOMIC DNA]</scope>
    <source>
        <strain evidence="2">KB18</strain>
    </source>
</reference>
<organism evidence="1 2">
    <name type="scientific">Acutalibacter muris</name>
    <dbReference type="NCBI Taxonomy" id="1796620"/>
    <lineage>
        <taxon>Bacteria</taxon>
        <taxon>Bacillati</taxon>
        <taxon>Bacillota</taxon>
        <taxon>Clostridia</taxon>
        <taxon>Eubacteriales</taxon>
        <taxon>Acutalibacteraceae</taxon>
        <taxon>Acutalibacter</taxon>
    </lineage>
</organism>
<dbReference type="EMBL" id="CP021422">
    <property type="protein sequence ID" value="ASB39725.1"/>
    <property type="molecule type" value="Genomic_DNA"/>
</dbReference>
<keyword evidence="2" id="KW-1185">Reference proteome</keyword>